<evidence type="ECO:0000256" key="2">
    <source>
        <dbReference type="SAM" id="MobiDB-lite"/>
    </source>
</evidence>
<gene>
    <name evidence="3" type="ORF">AB6A40_010809</name>
</gene>
<comment type="caution">
    <text evidence="3">The sequence shown here is derived from an EMBL/GenBank/DDBJ whole genome shotgun (WGS) entry which is preliminary data.</text>
</comment>
<protein>
    <submittedName>
        <fullName evidence="3">Uncharacterized protein</fullName>
    </submittedName>
</protein>
<name>A0ABD6EXB9_9BILA</name>
<keyword evidence="1" id="KW-0175">Coiled coil</keyword>
<dbReference type="Proteomes" id="UP001608902">
    <property type="component" value="Unassembled WGS sequence"/>
</dbReference>
<feature type="region of interest" description="Disordered" evidence="2">
    <location>
        <begin position="118"/>
        <end position="152"/>
    </location>
</feature>
<sequence>VASVVRKQSGPKSSHFPPSTSNKKQSGLNEDEVDKLKKEVERYRTALVDASSAFDMIEREVSEREAKYEHEIALLRADLNKQVGELRNRLNNEQEHGKDLSDQAEKLRSLLDECRGSEQVGGIERRLQKDESASGSDQRSGEEDWEVVEKLS</sequence>
<evidence type="ECO:0000313" key="4">
    <source>
        <dbReference type="Proteomes" id="UP001608902"/>
    </source>
</evidence>
<feature type="non-terminal residue" evidence="3">
    <location>
        <position position="1"/>
    </location>
</feature>
<reference evidence="3 4" key="1">
    <citation type="submission" date="2024-08" db="EMBL/GenBank/DDBJ databases">
        <title>Gnathostoma spinigerum genome.</title>
        <authorList>
            <person name="Gonzalez-Bertolin B."/>
            <person name="Monzon S."/>
            <person name="Zaballos A."/>
            <person name="Jimenez P."/>
            <person name="Dekumyoy P."/>
            <person name="Varona S."/>
            <person name="Cuesta I."/>
            <person name="Sumanam S."/>
            <person name="Adisakwattana P."/>
            <person name="Gasser R.B."/>
            <person name="Hernandez-Gonzalez A."/>
            <person name="Young N.D."/>
            <person name="Perteguer M.J."/>
        </authorList>
    </citation>
    <scope>NUCLEOTIDE SEQUENCE [LARGE SCALE GENOMIC DNA]</scope>
    <source>
        <strain evidence="3">AL3</strain>
        <tissue evidence="3">Liver</tissue>
    </source>
</reference>
<dbReference type="AlphaFoldDB" id="A0ABD6EXB9"/>
<feature type="compositionally biased region" description="Basic and acidic residues" evidence="2">
    <location>
        <begin position="139"/>
        <end position="152"/>
    </location>
</feature>
<organism evidence="3 4">
    <name type="scientific">Gnathostoma spinigerum</name>
    <dbReference type="NCBI Taxonomy" id="75299"/>
    <lineage>
        <taxon>Eukaryota</taxon>
        <taxon>Metazoa</taxon>
        <taxon>Ecdysozoa</taxon>
        <taxon>Nematoda</taxon>
        <taxon>Chromadorea</taxon>
        <taxon>Rhabditida</taxon>
        <taxon>Spirurina</taxon>
        <taxon>Gnathostomatomorpha</taxon>
        <taxon>Gnathostomatoidea</taxon>
        <taxon>Gnathostomatidae</taxon>
        <taxon>Gnathostoma</taxon>
    </lineage>
</organism>
<accession>A0ABD6EXB9</accession>
<proteinExistence type="predicted"/>
<keyword evidence="4" id="KW-1185">Reference proteome</keyword>
<dbReference type="EMBL" id="JBGFUD010015223">
    <property type="protein sequence ID" value="MFH4984100.1"/>
    <property type="molecule type" value="Genomic_DNA"/>
</dbReference>
<feature type="compositionally biased region" description="Basic and acidic residues" evidence="2">
    <location>
        <begin position="123"/>
        <end position="132"/>
    </location>
</feature>
<feature type="region of interest" description="Disordered" evidence="2">
    <location>
        <begin position="1"/>
        <end position="33"/>
    </location>
</feature>
<feature type="compositionally biased region" description="Polar residues" evidence="2">
    <location>
        <begin position="10"/>
        <end position="28"/>
    </location>
</feature>
<evidence type="ECO:0000256" key="1">
    <source>
        <dbReference type="SAM" id="Coils"/>
    </source>
</evidence>
<evidence type="ECO:0000313" key="3">
    <source>
        <dbReference type="EMBL" id="MFH4984100.1"/>
    </source>
</evidence>
<feature type="coiled-coil region" evidence="1">
    <location>
        <begin position="33"/>
        <end position="96"/>
    </location>
</feature>